<organism evidence="2 3">
    <name type="scientific">Lasius niger</name>
    <name type="common">Black garden ant</name>
    <dbReference type="NCBI Taxonomy" id="67767"/>
    <lineage>
        <taxon>Eukaryota</taxon>
        <taxon>Metazoa</taxon>
        <taxon>Ecdysozoa</taxon>
        <taxon>Arthropoda</taxon>
        <taxon>Hexapoda</taxon>
        <taxon>Insecta</taxon>
        <taxon>Pterygota</taxon>
        <taxon>Neoptera</taxon>
        <taxon>Endopterygota</taxon>
        <taxon>Hymenoptera</taxon>
        <taxon>Apocrita</taxon>
        <taxon>Aculeata</taxon>
        <taxon>Formicoidea</taxon>
        <taxon>Formicidae</taxon>
        <taxon>Formicinae</taxon>
        <taxon>Lasius</taxon>
        <taxon>Lasius</taxon>
    </lineage>
</organism>
<accession>A0A0J7KRA3</accession>
<comment type="caution">
    <text evidence="2">The sequence shown here is derived from an EMBL/GenBank/DDBJ whole genome shotgun (WGS) entry which is preliminary data.</text>
</comment>
<keyword evidence="3" id="KW-1185">Reference proteome</keyword>
<gene>
    <name evidence="2" type="ORF">RF55_7139</name>
</gene>
<evidence type="ECO:0000256" key="1">
    <source>
        <dbReference type="SAM" id="MobiDB-lite"/>
    </source>
</evidence>
<dbReference type="PaxDb" id="67767-A0A0J7KRA3"/>
<dbReference type="Proteomes" id="UP000036403">
    <property type="component" value="Unassembled WGS sequence"/>
</dbReference>
<dbReference type="AlphaFoldDB" id="A0A0J7KRA3"/>
<evidence type="ECO:0000313" key="3">
    <source>
        <dbReference type="Proteomes" id="UP000036403"/>
    </source>
</evidence>
<protein>
    <submittedName>
        <fullName evidence="2">Dna primase</fullName>
    </submittedName>
</protein>
<proteinExistence type="predicted"/>
<evidence type="ECO:0000313" key="2">
    <source>
        <dbReference type="EMBL" id="KMQ92826.1"/>
    </source>
</evidence>
<feature type="region of interest" description="Disordered" evidence="1">
    <location>
        <begin position="56"/>
        <end position="77"/>
    </location>
</feature>
<dbReference type="EMBL" id="LBMM01004080">
    <property type="protein sequence ID" value="KMQ92826.1"/>
    <property type="molecule type" value="Genomic_DNA"/>
</dbReference>
<name>A0A0J7KRA3_LASNI</name>
<sequence>MFTGKCLAAASILPLHPGTGQHNPIHNDVIIPTNEKFVHSGVPKLLVGEALPGEYVQRSTQGDAEVPIGIESTADDP</sequence>
<reference evidence="2 3" key="1">
    <citation type="submission" date="2015-04" db="EMBL/GenBank/DDBJ databases">
        <title>Lasius niger genome sequencing.</title>
        <authorList>
            <person name="Konorov E.A."/>
            <person name="Nikitin M.A."/>
            <person name="Kirill M.V."/>
            <person name="Chang P."/>
        </authorList>
    </citation>
    <scope>NUCLEOTIDE SEQUENCE [LARGE SCALE GENOMIC DNA]</scope>
    <source>
        <tissue evidence="2">Whole</tissue>
    </source>
</reference>